<proteinExistence type="predicted"/>
<evidence type="ECO:0000313" key="2">
    <source>
        <dbReference type="Proteomes" id="UP001152875"/>
    </source>
</evidence>
<name>A0A9X4MW30_STRSU</name>
<dbReference type="Proteomes" id="UP001152875">
    <property type="component" value="Unassembled WGS sequence"/>
</dbReference>
<gene>
    <name evidence="1" type="ORF">NOL13_12025</name>
</gene>
<evidence type="ECO:0000313" key="1">
    <source>
        <dbReference type="EMBL" id="MDG4528084.1"/>
    </source>
</evidence>
<organism evidence="1 2">
    <name type="scientific">Streptococcus suis</name>
    <dbReference type="NCBI Taxonomy" id="1307"/>
    <lineage>
        <taxon>Bacteria</taxon>
        <taxon>Bacillati</taxon>
        <taxon>Bacillota</taxon>
        <taxon>Bacilli</taxon>
        <taxon>Lactobacillales</taxon>
        <taxon>Streptococcaceae</taxon>
        <taxon>Streptococcus</taxon>
    </lineage>
</organism>
<comment type="caution">
    <text evidence="1">The sequence shown here is derived from an EMBL/GenBank/DDBJ whole genome shotgun (WGS) entry which is preliminary data.</text>
</comment>
<reference evidence="1" key="1">
    <citation type="submission" date="2022-07" db="EMBL/GenBank/DDBJ databases">
        <title>Whole Genome Sequencing of Streptococcus suis.</title>
        <authorList>
            <person name="Dai X."/>
            <person name="Huang J."/>
            <person name="Wang L."/>
        </authorList>
    </citation>
    <scope>NUCLEOTIDE SEQUENCE</scope>
    <source>
        <strain evidence="1">XNB2</strain>
    </source>
</reference>
<protein>
    <submittedName>
        <fullName evidence="1">Uncharacterized protein</fullName>
    </submittedName>
</protein>
<dbReference type="AlphaFoldDB" id="A0A9X4MW30"/>
<accession>A0A9X4MW30</accession>
<dbReference type="EMBL" id="JANFMP010000064">
    <property type="protein sequence ID" value="MDG4528084.1"/>
    <property type="molecule type" value="Genomic_DNA"/>
</dbReference>
<sequence length="23" mass="2354">MTVLSLVGGLGLLGSVALLKKRK</sequence>